<feature type="transmembrane region" description="Helical" evidence="1">
    <location>
        <begin position="110"/>
        <end position="130"/>
    </location>
</feature>
<dbReference type="Pfam" id="PF19851">
    <property type="entry name" value="DUF6326"/>
    <property type="match status" value="1"/>
</dbReference>
<feature type="transmembrane region" description="Helical" evidence="1">
    <location>
        <begin position="54"/>
        <end position="74"/>
    </location>
</feature>
<sequence length="144" mass="16606">MNIQRQMLALSMQAKLSTLWIFFLFNLIFRDIHEFVEPGFIEEIMTGTSNGNPITEQMLLLGGVMIEVPIAMVLLSRFLPYGANRWANIIVAVLYGALILFFGTTDLDDTFHLTMEITALSLVIWSAWWWRNPSPKRHWISEEA</sequence>
<dbReference type="Proteomes" id="UP000615026">
    <property type="component" value="Unassembled WGS sequence"/>
</dbReference>
<proteinExistence type="predicted"/>
<keyword evidence="1" id="KW-0472">Membrane</keyword>
<keyword evidence="3" id="KW-1185">Reference proteome</keyword>
<evidence type="ECO:0000256" key="1">
    <source>
        <dbReference type="SAM" id="Phobius"/>
    </source>
</evidence>
<feature type="transmembrane region" description="Helical" evidence="1">
    <location>
        <begin position="86"/>
        <end position="104"/>
    </location>
</feature>
<accession>A0A929F928</accession>
<name>A0A929F928_LEPEC</name>
<organism evidence="2 3">
    <name type="scientific">Leptolyngbya cf. ectocarpi LEGE 11479</name>
    <dbReference type="NCBI Taxonomy" id="1828722"/>
    <lineage>
        <taxon>Bacteria</taxon>
        <taxon>Bacillati</taxon>
        <taxon>Cyanobacteriota</taxon>
        <taxon>Cyanophyceae</taxon>
        <taxon>Leptolyngbyales</taxon>
        <taxon>Leptolyngbyaceae</taxon>
        <taxon>Leptolyngbya group</taxon>
        <taxon>Leptolyngbya</taxon>
    </lineage>
</organism>
<evidence type="ECO:0000313" key="2">
    <source>
        <dbReference type="EMBL" id="MBE9067642.1"/>
    </source>
</evidence>
<comment type="caution">
    <text evidence="2">The sequence shown here is derived from an EMBL/GenBank/DDBJ whole genome shotgun (WGS) entry which is preliminary data.</text>
</comment>
<evidence type="ECO:0000313" key="3">
    <source>
        <dbReference type="Proteomes" id="UP000615026"/>
    </source>
</evidence>
<keyword evidence="1" id="KW-1133">Transmembrane helix</keyword>
<dbReference type="EMBL" id="JADEXP010000109">
    <property type="protein sequence ID" value="MBE9067642.1"/>
    <property type="molecule type" value="Genomic_DNA"/>
</dbReference>
<gene>
    <name evidence="2" type="ORF">IQ260_13355</name>
</gene>
<reference evidence="2" key="1">
    <citation type="submission" date="2020-10" db="EMBL/GenBank/DDBJ databases">
        <authorList>
            <person name="Castelo-Branco R."/>
            <person name="Eusebio N."/>
            <person name="Adriana R."/>
            <person name="Vieira A."/>
            <person name="Brugerolle De Fraissinette N."/>
            <person name="Rezende De Castro R."/>
            <person name="Schneider M.P."/>
            <person name="Vasconcelos V."/>
            <person name="Leao P.N."/>
        </authorList>
    </citation>
    <scope>NUCLEOTIDE SEQUENCE</scope>
    <source>
        <strain evidence="2">LEGE 11479</strain>
    </source>
</reference>
<dbReference type="AlphaFoldDB" id="A0A929F928"/>
<protein>
    <submittedName>
        <fullName evidence="2">Uncharacterized protein</fullName>
    </submittedName>
</protein>
<keyword evidence="1" id="KW-0812">Transmembrane</keyword>
<dbReference type="InterPro" id="IPR046289">
    <property type="entry name" value="DUF6326"/>
</dbReference>